<gene>
    <name evidence="1" type="ORF">QO006_002622</name>
</gene>
<keyword evidence="2" id="KW-1185">Reference proteome</keyword>
<dbReference type="RefSeq" id="WP_307466801.1">
    <property type="nucleotide sequence ID" value="NZ_JAURUR010000009.1"/>
</dbReference>
<dbReference type="InterPro" id="IPR053801">
    <property type="entry name" value="DUF6959"/>
</dbReference>
<evidence type="ECO:0000313" key="1">
    <source>
        <dbReference type="EMBL" id="MDP9765174.1"/>
    </source>
</evidence>
<organism evidence="1 2">
    <name type="scientific">Deinococcus enclensis</name>
    <dbReference type="NCBI Taxonomy" id="1049582"/>
    <lineage>
        <taxon>Bacteria</taxon>
        <taxon>Thermotogati</taxon>
        <taxon>Deinococcota</taxon>
        <taxon>Deinococci</taxon>
        <taxon>Deinococcales</taxon>
        <taxon>Deinococcaceae</taxon>
        <taxon>Deinococcus</taxon>
    </lineage>
</organism>
<reference evidence="1 2" key="1">
    <citation type="submission" date="2023-07" db="EMBL/GenBank/DDBJ databases">
        <title>Genomic Encyclopedia of Type Strains, Phase IV (KMG-IV): sequencing the most valuable type-strain genomes for metagenomic binning, comparative biology and taxonomic classification.</title>
        <authorList>
            <person name="Goeker M."/>
        </authorList>
    </citation>
    <scope>NUCLEOTIDE SEQUENCE [LARGE SCALE GENOMIC DNA]</scope>
    <source>
        <strain evidence="1 2">NIO-1023</strain>
    </source>
</reference>
<accession>A0ABT9MFA8</accession>
<dbReference type="Pfam" id="PF22281">
    <property type="entry name" value="DUF6959"/>
    <property type="match status" value="1"/>
</dbReference>
<dbReference type="Proteomes" id="UP001232163">
    <property type="component" value="Unassembled WGS sequence"/>
</dbReference>
<sequence>MKAEIEVVYQDSTAIIFESVLRTYPSLAIQGDKLALLTSHAQDAHELIRRGEVNEDSLYLLERVVETLSFLNDLYRQHGDR</sequence>
<proteinExistence type="predicted"/>
<name>A0ABT9MFA8_9DEIO</name>
<protein>
    <submittedName>
        <fullName evidence="1">Uncharacterized protein</fullName>
    </submittedName>
</protein>
<evidence type="ECO:0000313" key="2">
    <source>
        <dbReference type="Proteomes" id="UP001232163"/>
    </source>
</evidence>
<dbReference type="EMBL" id="JAURUR010000009">
    <property type="protein sequence ID" value="MDP9765174.1"/>
    <property type="molecule type" value="Genomic_DNA"/>
</dbReference>
<comment type="caution">
    <text evidence="1">The sequence shown here is derived from an EMBL/GenBank/DDBJ whole genome shotgun (WGS) entry which is preliminary data.</text>
</comment>